<reference evidence="2 3" key="1">
    <citation type="submission" date="2021-03" db="EMBL/GenBank/DDBJ databases">
        <title>Complete genome of Polaribacter_sp.G4M1.</title>
        <authorList>
            <person name="Jeong S.W."/>
            <person name="Bae J.W."/>
        </authorList>
    </citation>
    <scope>NUCLEOTIDE SEQUENCE [LARGE SCALE GENOMIC DNA]</scope>
    <source>
        <strain evidence="2 3">G4M1</strain>
    </source>
</reference>
<dbReference type="Proteomes" id="UP000663935">
    <property type="component" value="Chromosome"/>
</dbReference>
<dbReference type="InterPro" id="IPR000873">
    <property type="entry name" value="AMP-dep_synth/lig_dom"/>
</dbReference>
<dbReference type="InterPro" id="IPR045851">
    <property type="entry name" value="AMP-bd_C_sf"/>
</dbReference>
<dbReference type="PANTHER" id="PTHR43201:SF32">
    <property type="entry name" value="2-SUCCINYLBENZOATE--COA LIGASE, CHLOROPLASTIC_PEROXISOMAL"/>
    <property type="match status" value="1"/>
</dbReference>
<gene>
    <name evidence="2" type="ORF">JL193_15050</name>
</gene>
<proteinExistence type="predicted"/>
<sequence>MAQNKLHTCFQLNNNSFSNVNELLYYAQNSSKEIYPFLKEWFSNKRDITVQTSGSTGAPKAIQLQKEHVVNSALTTGNYFSLAENTTALLCLPVAYIAGKLMLIRAITLGWHLDVVQPDSNPLKDIFKEYDFSAMVPLQVENSLDKLPQIKKLIVGGGVVSKKLQDKLQTLSTEVFATYGMTETITHIAVKKLNKLNFDGVKYYISRSFRAQSSGYFSVLPNITIYKDERNCLVIKAPKVSKEVIFTNDVVRLISDTQFEWLGRLDHVINSGGVKLHPEKIEEKFSAIIKNRFFVTGISDEKLGEKLILVVELESSKASGFKSILFKKIKNLQSLSKFEIPKEIYFVEQFIETETGKIQRSKTLLKARGCHKSKFNGYF</sequence>
<name>A0ABX7ST08_9FLAO</name>
<feature type="domain" description="AMP-dependent synthetase/ligase" evidence="1">
    <location>
        <begin position="52"/>
        <end position="190"/>
    </location>
</feature>
<dbReference type="Gene3D" id="3.30.300.30">
    <property type="match status" value="1"/>
</dbReference>
<evidence type="ECO:0000259" key="1">
    <source>
        <dbReference type="Pfam" id="PF00501"/>
    </source>
</evidence>
<accession>A0ABX7ST08</accession>
<dbReference type="EMBL" id="CP071795">
    <property type="protein sequence ID" value="QTD37390.1"/>
    <property type="molecule type" value="Genomic_DNA"/>
</dbReference>
<organism evidence="2 3">
    <name type="scientific">Polaribacter batillariae</name>
    <dbReference type="NCBI Taxonomy" id="2808900"/>
    <lineage>
        <taxon>Bacteria</taxon>
        <taxon>Pseudomonadati</taxon>
        <taxon>Bacteroidota</taxon>
        <taxon>Flavobacteriia</taxon>
        <taxon>Flavobacteriales</taxon>
        <taxon>Flavobacteriaceae</taxon>
    </lineage>
</organism>
<keyword evidence="3" id="KW-1185">Reference proteome</keyword>
<dbReference type="RefSeq" id="WP_207971561.1">
    <property type="nucleotide sequence ID" value="NZ_CP071795.1"/>
</dbReference>
<evidence type="ECO:0000313" key="3">
    <source>
        <dbReference type="Proteomes" id="UP000663935"/>
    </source>
</evidence>
<dbReference type="Gene3D" id="3.40.50.12780">
    <property type="entry name" value="N-terminal domain of ligase-like"/>
    <property type="match status" value="1"/>
</dbReference>
<dbReference type="SUPFAM" id="SSF56801">
    <property type="entry name" value="Acetyl-CoA synthetase-like"/>
    <property type="match status" value="1"/>
</dbReference>
<evidence type="ECO:0000313" key="2">
    <source>
        <dbReference type="EMBL" id="QTD37390.1"/>
    </source>
</evidence>
<dbReference type="Pfam" id="PF00501">
    <property type="entry name" value="AMP-binding"/>
    <property type="match status" value="1"/>
</dbReference>
<dbReference type="PANTHER" id="PTHR43201">
    <property type="entry name" value="ACYL-COA SYNTHETASE"/>
    <property type="match status" value="1"/>
</dbReference>
<protein>
    <submittedName>
        <fullName evidence="2">AMP-binding protein</fullName>
    </submittedName>
</protein>
<dbReference type="InterPro" id="IPR042099">
    <property type="entry name" value="ANL_N_sf"/>
</dbReference>